<accession>A0A2P8QGW9</accession>
<dbReference type="EMBL" id="PYBJ01000001">
    <property type="protein sequence ID" value="PSM45448.1"/>
    <property type="molecule type" value="Genomic_DNA"/>
</dbReference>
<evidence type="ECO:0000313" key="4">
    <source>
        <dbReference type="Proteomes" id="UP000240429"/>
    </source>
</evidence>
<gene>
    <name evidence="3" type="ORF">C6Y14_04465</name>
</gene>
<evidence type="ECO:0000259" key="2">
    <source>
        <dbReference type="Pfam" id="PF25906"/>
    </source>
</evidence>
<feature type="domain" description="PucR C-terminal helix-turn-helix" evidence="1">
    <location>
        <begin position="428"/>
        <end position="486"/>
    </location>
</feature>
<sequence length="496" mass="53693">MRRSSIRRVSRGSGAVSCGPKARACVGVMAPPVGSRGAGQDCGARVRYARFRAGTGCESVMRLTLRTTATHRPVLHAPLGARLFSAGRWGLGAQFPAPLAGPDGPCFSRELDVAGVDPLLSRRPWRELPPGLAPLLRARLPELTTEMVQAIRREVRGYRQPIGSAVAQDLAEAVRLAATQFTELVEEPDGPQQHYVPRFRRLGRLEYLNGRGTEGLQAAYRIGARVACRRYVDVARQAAFPGDIAVPLSEAVLTHIHALAEESVTGFEEARAGAADEVLRARRLLAARLMERRRDPLAEPLPGLARRAAWPLPERVRCAVLPASADVSAVDEEVLRVSRGGELRLVVPDDRLLSVLEGAHAAVGPSVAPAEAWVSLHCARLARRLGRRRAEEHLAELHLLHGAPIGVLLCDQVLDPLRALPPGKAERLTDTLEALLASGGRTAPEVAAALGIHPQTARNRLRQLTALYGEKLADPAFRFDAQLALRSRSVRRSVLP</sequence>
<dbReference type="Proteomes" id="UP000240429">
    <property type="component" value="Unassembled WGS sequence"/>
</dbReference>
<dbReference type="InterPro" id="IPR058663">
    <property type="entry name" value="PucR-like_N"/>
</dbReference>
<dbReference type="AlphaFoldDB" id="A0A2P8QGW9"/>
<name>A0A2P8QGW9_9ACTN</name>
<dbReference type="InterPro" id="IPR042070">
    <property type="entry name" value="PucR_C-HTH_sf"/>
</dbReference>
<dbReference type="Pfam" id="PF13556">
    <property type="entry name" value="HTH_30"/>
    <property type="match status" value="1"/>
</dbReference>
<comment type="caution">
    <text evidence="3">The sequence shown here is derived from an EMBL/GenBank/DDBJ whole genome shotgun (WGS) entry which is preliminary data.</text>
</comment>
<reference evidence="3 4" key="1">
    <citation type="submission" date="2018-03" db="EMBL/GenBank/DDBJ databases">
        <title>Streptomyces dioscori sp. nov., a novel endophytic actinobacterium isolated from bulbil of Dioscorea bulbifera L.</title>
        <authorList>
            <person name="Zhikuan W."/>
        </authorList>
    </citation>
    <scope>NUCLEOTIDE SEQUENCE [LARGE SCALE GENOMIC DNA]</scope>
    <source>
        <strain evidence="3 4">A217</strain>
    </source>
</reference>
<feature type="domain" description="PucR-like N-terminal" evidence="2">
    <location>
        <begin position="125"/>
        <end position="286"/>
    </location>
</feature>
<evidence type="ECO:0000313" key="3">
    <source>
        <dbReference type="EMBL" id="PSM45448.1"/>
    </source>
</evidence>
<dbReference type="InterPro" id="IPR025736">
    <property type="entry name" value="PucR_C-HTH_dom"/>
</dbReference>
<protein>
    <submittedName>
        <fullName evidence="3">Uncharacterized protein</fullName>
    </submittedName>
</protein>
<organism evidence="3 4">
    <name type="scientific">Streptomyces dioscori</name>
    <dbReference type="NCBI Taxonomy" id="2109333"/>
    <lineage>
        <taxon>Bacteria</taxon>
        <taxon>Bacillati</taxon>
        <taxon>Actinomycetota</taxon>
        <taxon>Actinomycetes</taxon>
        <taxon>Kitasatosporales</taxon>
        <taxon>Streptomycetaceae</taxon>
        <taxon>Streptomyces</taxon>
        <taxon>Streptomyces aurantiacus group</taxon>
    </lineage>
</organism>
<proteinExistence type="predicted"/>
<keyword evidence="4" id="KW-1185">Reference proteome</keyword>
<dbReference type="Gene3D" id="1.10.10.2840">
    <property type="entry name" value="PucR C-terminal helix-turn-helix domain"/>
    <property type="match status" value="1"/>
</dbReference>
<dbReference type="Pfam" id="PF25906">
    <property type="entry name" value="PucR-like_N"/>
    <property type="match status" value="1"/>
</dbReference>
<evidence type="ECO:0000259" key="1">
    <source>
        <dbReference type="Pfam" id="PF13556"/>
    </source>
</evidence>